<dbReference type="AlphaFoldDB" id="Q13RT6"/>
<dbReference type="STRING" id="266265.Bxe_B2792"/>
<keyword evidence="2" id="KW-1185">Reference proteome</keyword>
<accession>Q13RT6</accession>
<dbReference type="KEGG" id="bxe:Bxe_B2792"/>
<evidence type="ECO:0000313" key="2">
    <source>
        <dbReference type="Proteomes" id="UP000001817"/>
    </source>
</evidence>
<protein>
    <submittedName>
        <fullName evidence="1">Uncharacterized protein</fullName>
    </submittedName>
</protein>
<dbReference type="Proteomes" id="UP000001817">
    <property type="component" value="Chromosome 2"/>
</dbReference>
<organism evidence="1 2">
    <name type="scientific">Paraburkholderia xenovorans (strain LB400)</name>
    <dbReference type="NCBI Taxonomy" id="266265"/>
    <lineage>
        <taxon>Bacteria</taxon>
        <taxon>Pseudomonadati</taxon>
        <taxon>Pseudomonadota</taxon>
        <taxon>Betaproteobacteria</taxon>
        <taxon>Burkholderiales</taxon>
        <taxon>Burkholderiaceae</taxon>
        <taxon>Paraburkholderia</taxon>
    </lineage>
</organism>
<dbReference type="EMBL" id="CP000271">
    <property type="protein sequence ID" value="ABE33203.1"/>
    <property type="molecule type" value="Genomic_DNA"/>
</dbReference>
<sequence>MREFAHSVTHIEAALFALAIIGASSASALQAVLRSPILDSDHQQDDLTGSRKRVHHYLGIKPASFSERRLFFFAAIANGGKEAIACHHDMRRAW</sequence>
<evidence type="ECO:0000313" key="1">
    <source>
        <dbReference type="EMBL" id="ABE33203.1"/>
    </source>
</evidence>
<proteinExistence type="predicted"/>
<gene>
    <name evidence="1" type="ORF">Bxe_B2792</name>
</gene>
<reference evidence="1 2" key="1">
    <citation type="journal article" date="2006" name="Proc. Natl. Acad. Sci. U.S.A.">
        <title>Burkholderia xenovorans LB400 harbors a multi-replicon, 9.73-Mbp genome shaped for versatility.</title>
        <authorList>
            <person name="Chain P.S."/>
            <person name="Denef V.J."/>
            <person name="Konstantinidis K.T."/>
            <person name="Vergez L.M."/>
            <person name="Agullo L."/>
            <person name="Reyes V.L."/>
            <person name="Hauser L."/>
            <person name="Cordova M."/>
            <person name="Gomez L."/>
            <person name="Gonzalez M."/>
            <person name="Land M."/>
            <person name="Lao V."/>
            <person name="Larimer F."/>
            <person name="LiPuma J.J."/>
            <person name="Mahenthiralingam E."/>
            <person name="Malfatti S.A."/>
            <person name="Marx C.J."/>
            <person name="Parnell J.J."/>
            <person name="Ramette A."/>
            <person name="Richardson P."/>
            <person name="Seeger M."/>
            <person name="Smith D."/>
            <person name="Spilker T."/>
            <person name="Sul W.J."/>
            <person name="Tsoi T.V."/>
            <person name="Ulrich L.E."/>
            <person name="Zhulin I.B."/>
            <person name="Tiedje J.M."/>
        </authorList>
    </citation>
    <scope>NUCLEOTIDE SEQUENCE [LARGE SCALE GENOMIC DNA]</scope>
    <source>
        <strain evidence="1 2">LB400</strain>
    </source>
</reference>
<name>Q13RT6_PARXL</name>